<keyword evidence="4" id="KW-1185">Reference proteome</keyword>
<feature type="chain" id="PRO_5032417013" evidence="1">
    <location>
        <begin position="27"/>
        <end position="720"/>
    </location>
</feature>
<feature type="signal peptide" evidence="1">
    <location>
        <begin position="1"/>
        <end position="26"/>
    </location>
</feature>
<accession>A0A851GGX4</accession>
<evidence type="ECO:0000256" key="1">
    <source>
        <dbReference type="SAM" id="SignalP"/>
    </source>
</evidence>
<dbReference type="AlphaFoldDB" id="A0A851GGX4"/>
<name>A0A851GGX4_9BACT</name>
<proteinExistence type="predicted"/>
<reference evidence="3 4" key="1">
    <citation type="submission" date="2020-07" db="EMBL/GenBank/DDBJ databases">
        <title>Roseicoccus Jingziensis gen. nov., sp. nov., isolated from coastal seawater.</title>
        <authorList>
            <person name="Feng X."/>
        </authorList>
    </citation>
    <scope>NUCLEOTIDE SEQUENCE [LARGE SCALE GENOMIC DNA]</scope>
    <source>
        <strain evidence="3 4">N1E253</strain>
    </source>
</reference>
<dbReference type="SUPFAM" id="SSF49785">
    <property type="entry name" value="Galactose-binding domain-like"/>
    <property type="match status" value="1"/>
</dbReference>
<keyword evidence="1" id="KW-0732">Signal</keyword>
<dbReference type="InterPro" id="IPR000421">
    <property type="entry name" value="FA58C"/>
</dbReference>
<evidence type="ECO:0000313" key="4">
    <source>
        <dbReference type="Proteomes" id="UP000557872"/>
    </source>
</evidence>
<dbReference type="EMBL" id="JACBAZ010000001">
    <property type="protein sequence ID" value="NWK54505.1"/>
    <property type="molecule type" value="Genomic_DNA"/>
</dbReference>
<evidence type="ECO:0000313" key="3">
    <source>
        <dbReference type="EMBL" id="NWK54505.1"/>
    </source>
</evidence>
<dbReference type="Proteomes" id="UP000557872">
    <property type="component" value="Unassembled WGS sequence"/>
</dbReference>
<dbReference type="Pfam" id="PF00754">
    <property type="entry name" value="F5_F8_type_C"/>
    <property type="match status" value="1"/>
</dbReference>
<comment type="caution">
    <text evidence="3">The sequence shown here is derived from an EMBL/GenBank/DDBJ whole genome shotgun (WGS) entry which is preliminary data.</text>
</comment>
<feature type="domain" description="F5/8 type C" evidence="2">
    <location>
        <begin position="620"/>
        <end position="703"/>
    </location>
</feature>
<gene>
    <name evidence="3" type="ORF">HW115_02705</name>
</gene>
<dbReference type="RefSeq" id="WP_178931030.1">
    <property type="nucleotide sequence ID" value="NZ_JACBAZ010000001.1"/>
</dbReference>
<protein>
    <submittedName>
        <fullName evidence="3">Discoidin domain-containing protein</fullName>
    </submittedName>
</protein>
<sequence>MSLQISKLKMASLFWGWLFSMTLLTAATAAGDTAAGAADVEREYQQLKTSLREELQSRGRDPLSQQFLRASSRSKLMQFAFLDTFTPELVKQTGATPEGAKFIERLRKQASWLEMLMTSGPIEKPALTLAHLANLWKQDPECANQKDLQSLSVAIALEYGRRDWPLDQAWTRYVFYRDSQKLELLHPIYDDLEAWEKRYLAGHSLSMHGGAASQLWLRDNVKLPAEGYRGACWQLAYRLHNDFGDSVHGSMYYWPFQESFDSFTQMTRFVGGVCGRLSGYGAAAAVANGIPATTMGEPGHCAYTVRVARGKWMPAYSLSWKRGVHVRFYDSGSYNLLVLTEDVFADQKSLKQAYAHLWQARLLSSASVAKTRAAYLAAIGSQPTHYEAWRAYGDWLNAQGDGNEAHWKAFHQAAIKSYASYPEVAWMLISRYAYPKLLPGLKTEEKIRLLGEFHRSISDWGPNRWDFERVLAQQLKHIGSDSKDHFTFFQGLLQQHKDSATFAGPTLGWGQAHFNKSIEQRKQFISIATRTMSRGTGEDGEKALYGMANRLVLDAQKQNDAASFQLAGAMLKELQKSSKRDKAAFPGELLSDGAMVRTSGTSRYDTPWKHYFLPSRQPGYFHTGRQKDPWVEIAMKQFGEIRGIEVVNWTRFHSRAVPLKVEVSEDGKTWQTVELLNKAQAVWKIDLKGKNIRGRYLRLTKQGSDFLHLNNVRVYGQRRS</sequence>
<dbReference type="InterPro" id="IPR008979">
    <property type="entry name" value="Galactose-bd-like_sf"/>
</dbReference>
<organism evidence="3 4">
    <name type="scientific">Oceaniferula marina</name>
    <dbReference type="NCBI Taxonomy" id="2748318"/>
    <lineage>
        <taxon>Bacteria</taxon>
        <taxon>Pseudomonadati</taxon>
        <taxon>Verrucomicrobiota</taxon>
        <taxon>Verrucomicrobiia</taxon>
        <taxon>Verrucomicrobiales</taxon>
        <taxon>Verrucomicrobiaceae</taxon>
        <taxon>Oceaniferula</taxon>
    </lineage>
</organism>
<dbReference type="Gene3D" id="2.60.120.260">
    <property type="entry name" value="Galactose-binding domain-like"/>
    <property type="match status" value="1"/>
</dbReference>
<evidence type="ECO:0000259" key="2">
    <source>
        <dbReference type="Pfam" id="PF00754"/>
    </source>
</evidence>